<protein>
    <submittedName>
        <fullName evidence="1">Uncharacterized protein</fullName>
    </submittedName>
</protein>
<proteinExistence type="predicted"/>
<organism evidence="1 2">
    <name type="scientific">Mycobacterium intracellulare</name>
    <dbReference type="NCBI Taxonomy" id="1767"/>
    <lineage>
        <taxon>Bacteria</taxon>
        <taxon>Bacillati</taxon>
        <taxon>Actinomycetota</taxon>
        <taxon>Actinomycetes</taxon>
        <taxon>Mycobacteriales</taxon>
        <taxon>Mycobacteriaceae</taxon>
        <taxon>Mycobacterium</taxon>
        <taxon>Mycobacterium avium complex (MAC)</taxon>
    </lineage>
</organism>
<dbReference type="EMBL" id="AP024255">
    <property type="protein sequence ID" value="BCP02323.1"/>
    <property type="molecule type" value="Genomic_DNA"/>
</dbReference>
<dbReference type="Proteomes" id="UP000595205">
    <property type="component" value="Chromosome"/>
</dbReference>
<evidence type="ECO:0000313" key="1">
    <source>
        <dbReference type="EMBL" id="BCP02323.1"/>
    </source>
</evidence>
<dbReference type="AlphaFoldDB" id="A0A7R7N0I9"/>
<sequence length="67" mass="6931">MVPDGGGACSARRLPTGDCARLSRRYADGGDPLRPGYAALAIAAQTAVRRAMERNGIGSQPGRCRAS</sequence>
<evidence type="ECO:0000313" key="2">
    <source>
        <dbReference type="Proteomes" id="UP000595205"/>
    </source>
</evidence>
<gene>
    <name evidence="1" type="ORF">MINTM018_50920</name>
</gene>
<accession>A0A7R7N0I9</accession>
<reference evidence="1 2" key="1">
    <citation type="submission" date="2020-12" db="EMBL/GenBank/DDBJ databases">
        <title>Genome sequence of clinical Mycobacterium intracellulare strains.</title>
        <authorList>
            <person name="Tateishi Y."/>
            <person name="Matsumoto S."/>
            <person name="Fukushima Y."/>
            <person name="Nakajima C."/>
            <person name="Suzuki Y."/>
        </authorList>
    </citation>
    <scope>NUCLEOTIDE SEQUENCE [LARGE SCALE GENOMIC DNA]</scope>
    <source>
        <strain evidence="1 2">M018</strain>
    </source>
</reference>
<name>A0A7R7N0I9_MYCIT</name>